<keyword evidence="6" id="KW-0560">Oxidoreductase</keyword>
<organism evidence="11 12">
    <name type="scientific">Egibacter rhizosphaerae</name>
    <dbReference type="NCBI Taxonomy" id="1670831"/>
    <lineage>
        <taxon>Bacteria</taxon>
        <taxon>Bacillati</taxon>
        <taxon>Actinomycetota</taxon>
        <taxon>Nitriliruptoria</taxon>
        <taxon>Egibacterales</taxon>
        <taxon>Egibacteraceae</taxon>
        <taxon>Egibacter</taxon>
    </lineage>
</organism>
<dbReference type="KEGG" id="erz:ER308_02670"/>
<comment type="catalytic activity">
    <reaction evidence="8">
        <text>a primary alcohol + NAD(+) = an aldehyde + NADH + H(+)</text>
        <dbReference type="Rhea" id="RHEA:10736"/>
        <dbReference type="ChEBI" id="CHEBI:15378"/>
        <dbReference type="ChEBI" id="CHEBI:15734"/>
        <dbReference type="ChEBI" id="CHEBI:17478"/>
        <dbReference type="ChEBI" id="CHEBI:57540"/>
        <dbReference type="ChEBI" id="CHEBI:57945"/>
        <dbReference type="EC" id="1.1.1.1"/>
    </reaction>
</comment>
<dbReference type="PANTHER" id="PTHR42940:SF8">
    <property type="entry name" value="VACUOLAR PROTEIN SORTING-ASSOCIATED PROTEIN 11"/>
    <property type="match status" value="1"/>
</dbReference>
<accession>A0A411YBL9</accession>
<evidence type="ECO:0000256" key="7">
    <source>
        <dbReference type="ARBA" id="ARBA00049164"/>
    </source>
</evidence>
<dbReference type="Proteomes" id="UP000291469">
    <property type="component" value="Chromosome"/>
</dbReference>
<evidence type="ECO:0000256" key="5">
    <source>
        <dbReference type="ARBA" id="ARBA00022833"/>
    </source>
</evidence>
<reference evidence="11 12" key="1">
    <citation type="submission" date="2019-01" db="EMBL/GenBank/DDBJ databases">
        <title>Egibacter rhizosphaerae EGI 80759T.</title>
        <authorList>
            <person name="Chen D.-D."/>
            <person name="Tian Y."/>
            <person name="Jiao J.-Y."/>
            <person name="Zhang X.-T."/>
            <person name="Zhang Y.-G."/>
            <person name="Zhang Y."/>
            <person name="Xiao M."/>
            <person name="Shu W.-S."/>
            <person name="Li W.-J."/>
        </authorList>
    </citation>
    <scope>NUCLEOTIDE SEQUENCE [LARGE SCALE GENOMIC DNA]</scope>
    <source>
        <strain evidence="11 12">EGI 80759</strain>
    </source>
</reference>
<dbReference type="GO" id="GO:0004022">
    <property type="term" value="F:alcohol dehydrogenase (NAD+) activity"/>
    <property type="evidence" value="ECO:0007669"/>
    <property type="project" value="UniProtKB-EC"/>
</dbReference>
<feature type="domain" description="Enoyl reductase (ER)" evidence="10">
    <location>
        <begin position="2"/>
        <end position="342"/>
    </location>
</feature>
<dbReference type="CDD" id="cd05284">
    <property type="entry name" value="arabinose_DH_like"/>
    <property type="match status" value="1"/>
</dbReference>
<keyword evidence="4 9" id="KW-0479">Metal-binding</keyword>
<evidence type="ECO:0000256" key="9">
    <source>
        <dbReference type="RuleBase" id="RU361277"/>
    </source>
</evidence>
<evidence type="ECO:0000256" key="4">
    <source>
        <dbReference type="ARBA" id="ARBA00022723"/>
    </source>
</evidence>
<dbReference type="InterPro" id="IPR013149">
    <property type="entry name" value="ADH-like_C"/>
</dbReference>
<dbReference type="EC" id="1.1.1.1" evidence="3"/>
<comment type="cofactor">
    <cofactor evidence="1 9">
        <name>Zn(2+)</name>
        <dbReference type="ChEBI" id="CHEBI:29105"/>
    </cofactor>
</comment>
<dbReference type="EMBL" id="CP036402">
    <property type="protein sequence ID" value="QBI18575.1"/>
    <property type="molecule type" value="Genomic_DNA"/>
</dbReference>
<dbReference type="AlphaFoldDB" id="A0A411YBL9"/>
<evidence type="ECO:0000256" key="6">
    <source>
        <dbReference type="ARBA" id="ARBA00023002"/>
    </source>
</evidence>
<evidence type="ECO:0000256" key="3">
    <source>
        <dbReference type="ARBA" id="ARBA00013190"/>
    </source>
</evidence>
<protein>
    <recommendedName>
        <fullName evidence="3">alcohol dehydrogenase</fullName>
        <ecNumber evidence="3">1.1.1.1</ecNumber>
    </recommendedName>
</protein>
<evidence type="ECO:0000256" key="2">
    <source>
        <dbReference type="ARBA" id="ARBA00008072"/>
    </source>
</evidence>
<dbReference type="SMART" id="SM00829">
    <property type="entry name" value="PKS_ER"/>
    <property type="match status" value="1"/>
</dbReference>
<dbReference type="InterPro" id="IPR002328">
    <property type="entry name" value="ADH_Zn_CS"/>
</dbReference>
<gene>
    <name evidence="11" type="ORF">ER308_02670</name>
</gene>
<dbReference type="PROSITE" id="PS00059">
    <property type="entry name" value="ADH_ZINC"/>
    <property type="match status" value="1"/>
</dbReference>
<dbReference type="OrthoDB" id="334894at2"/>
<dbReference type="InterPro" id="IPR011032">
    <property type="entry name" value="GroES-like_sf"/>
</dbReference>
<evidence type="ECO:0000256" key="1">
    <source>
        <dbReference type="ARBA" id="ARBA00001947"/>
    </source>
</evidence>
<dbReference type="Pfam" id="PF00107">
    <property type="entry name" value="ADH_zinc_N"/>
    <property type="match status" value="1"/>
</dbReference>
<evidence type="ECO:0000259" key="10">
    <source>
        <dbReference type="SMART" id="SM00829"/>
    </source>
</evidence>
<evidence type="ECO:0000256" key="8">
    <source>
        <dbReference type="ARBA" id="ARBA00049243"/>
    </source>
</evidence>
<sequence length="344" mass="35999">MRAYQLTAWQQPPELREVPVPEPGAGEVLVRIGGAGACHSDLHLMEWPEGVVPYEVPFTLGHENAGWVEAVGAGVRTVEPGQPVAVYGPWGCGNCKRCRLGMENYCEHAAEIGAAGGGLGRDGGMADYMLVPSERLLVPLEGLDPADAAPLGDAALTPYHAIKRSLHKLEPGTTAVVIGVGGLGHMAVQLLRELSPASIVAIDLDDAQLEHAREIGADHVVRSDGEAAEAVRGHTRGKGAALVVDNVGVDGTLALAAQVTRPLADISIVGIGGGALPVSFFGVPQEASVQTTYWGTVPELREVLALAAEGRIHVTSTRYALDDVAAVYHKLEQGEVRGRAVMVP</sequence>
<comment type="catalytic activity">
    <reaction evidence="7">
        <text>a secondary alcohol + NAD(+) = a ketone + NADH + H(+)</text>
        <dbReference type="Rhea" id="RHEA:10740"/>
        <dbReference type="ChEBI" id="CHEBI:15378"/>
        <dbReference type="ChEBI" id="CHEBI:17087"/>
        <dbReference type="ChEBI" id="CHEBI:35681"/>
        <dbReference type="ChEBI" id="CHEBI:57540"/>
        <dbReference type="ChEBI" id="CHEBI:57945"/>
        <dbReference type="EC" id="1.1.1.1"/>
    </reaction>
</comment>
<dbReference type="SUPFAM" id="SSF50129">
    <property type="entry name" value="GroES-like"/>
    <property type="match status" value="1"/>
</dbReference>
<dbReference type="GO" id="GO:0008270">
    <property type="term" value="F:zinc ion binding"/>
    <property type="evidence" value="ECO:0007669"/>
    <property type="project" value="InterPro"/>
</dbReference>
<dbReference type="PANTHER" id="PTHR42940">
    <property type="entry name" value="ALCOHOL DEHYDROGENASE 1-RELATED"/>
    <property type="match status" value="1"/>
</dbReference>
<proteinExistence type="inferred from homology"/>
<evidence type="ECO:0000313" key="11">
    <source>
        <dbReference type="EMBL" id="QBI18575.1"/>
    </source>
</evidence>
<dbReference type="InterPro" id="IPR020843">
    <property type="entry name" value="ER"/>
</dbReference>
<dbReference type="InterPro" id="IPR036291">
    <property type="entry name" value="NAD(P)-bd_dom_sf"/>
</dbReference>
<keyword evidence="5 9" id="KW-0862">Zinc</keyword>
<keyword evidence="12" id="KW-1185">Reference proteome</keyword>
<evidence type="ECO:0000313" key="12">
    <source>
        <dbReference type="Proteomes" id="UP000291469"/>
    </source>
</evidence>
<dbReference type="RefSeq" id="WP_131153573.1">
    <property type="nucleotide sequence ID" value="NZ_CP036402.1"/>
</dbReference>
<dbReference type="Gene3D" id="3.40.50.720">
    <property type="entry name" value="NAD(P)-binding Rossmann-like Domain"/>
    <property type="match status" value="1"/>
</dbReference>
<dbReference type="Pfam" id="PF08240">
    <property type="entry name" value="ADH_N"/>
    <property type="match status" value="1"/>
</dbReference>
<dbReference type="SUPFAM" id="SSF51735">
    <property type="entry name" value="NAD(P)-binding Rossmann-fold domains"/>
    <property type="match status" value="1"/>
</dbReference>
<dbReference type="Gene3D" id="3.90.180.10">
    <property type="entry name" value="Medium-chain alcohol dehydrogenases, catalytic domain"/>
    <property type="match status" value="1"/>
</dbReference>
<name>A0A411YBL9_9ACTN</name>
<comment type="similarity">
    <text evidence="2 9">Belongs to the zinc-containing alcohol dehydrogenase family.</text>
</comment>
<dbReference type="InterPro" id="IPR013154">
    <property type="entry name" value="ADH-like_N"/>
</dbReference>